<feature type="signal peptide" evidence="1">
    <location>
        <begin position="1"/>
        <end position="21"/>
    </location>
</feature>
<accession>A0A196SN24</accession>
<keyword evidence="1" id="KW-0732">Signal</keyword>
<feature type="chain" id="PRO_5008274725" evidence="1">
    <location>
        <begin position="22"/>
        <end position="396"/>
    </location>
</feature>
<evidence type="ECO:0000313" key="2">
    <source>
        <dbReference type="EMBL" id="OAO17646.1"/>
    </source>
</evidence>
<comment type="caution">
    <text evidence="2">The sequence shown here is derived from an EMBL/GenBank/DDBJ whole genome shotgun (WGS) entry which is preliminary data.</text>
</comment>
<keyword evidence="3" id="KW-1185">Reference proteome</keyword>
<gene>
    <name evidence="2" type="ORF">AV274_0588</name>
</gene>
<reference evidence="2 3" key="1">
    <citation type="submission" date="2016-05" db="EMBL/GenBank/DDBJ databases">
        <title>Nuclear genome of Blastocystis sp. subtype 1 NandII.</title>
        <authorList>
            <person name="Gentekaki E."/>
            <person name="Curtis B."/>
            <person name="Stairs C."/>
            <person name="Eme L."/>
            <person name="Herman E."/>
            <person name="Klimes V."/>
            <person name="Arias M.C."/>
            <person name="Elias M."/>
            <person name="Hilliou F."/>
            <person name="Klute M."/>
            <person name="Malik S.-B."/>
            <person name="Pightling A."/>
            <person name="Rachubinski R."/>
            <person name="Salas D."/>
            <person name="Schlacht A."/>
            <person name="Suga H."/>
            <person name="Archibald J."/>
            <person name="Ball S.G."/>
            <person name="Clark G."/>
            <person name="Dacks J."/>
            <person name="Van Der Giezen M."/>
            <person name="Tsaousis A."/>
            <person name="Roger A."/>
        </authorList>
    </citation>
    <scope>NUCLEOTIDE SEQUENCE [LARGE SCALE GENOMIC DNA]</scope>
    <source>
        <strain evidence="3">ATCC 50177 / NandII</strain>
    </source>
</reference>
<organism evidence="2 3">
    <name type="scientific">Blastocystis sp. subtype 1 (strain ATCC 50177 / NandII)</name>
    <dbReference type="NCBI Taxonomy" id="478820"/>
    <lineage>
        <taxon>Eukaryota</taxon>
        <taxon>Sar</taxon>
        <taxon>Stramenopiles</taxon>
        <taxon>Bigyra</taxon>
        <taxon>Opalozoa</taxon>
        <taxon>Opalinata</taxon>
        <taxon>Blastocystidae</taxon>
        <taxon>Blastocystis</taxon>
    </lineage>
</organism>
<protein>
    <submittedName>
        <fullName evidence="2">Uncharacterized protein</fullName>
    </submittedName>
</protein>
<name>A0A196SN24_BLAHN</name>
<evidence type="ECO:0000256" key="1">
    <source>
        <dbReference type="SAM" id="SignalP"/>
    </source>
</evidence>
<dbReference type="Proteomes" id="UP000078348">
    <property type="component" value="Unassembled WGS sequence"/>
</dbReference>
<sequence length="396" mass="43830">MKSTLLIAFLFACSMASFISAATEKASGSAMTPAKSLYDEDIKYCGTYETECIPVDIISMKQGMKVLGMMHKNPIYVANTISAYVDNKCTDSLMAERLTLNAALKVKNEATKDVELTVEKVTVLFGMEAAASAITCEEPLKVDTEYDITTIKCKDEEGKDPFADMKEMIGVAQPVQMTFSETTLSIGEDEPLVFNRQSDIGCTCAKDFVKPFLFSKPAPVREDVKFCGMYNTGCQSAMGIGMQASMKILGMMHKNPIYMQYPVSVYMGEGCTEENLMTKITMTAAMKAKNSEKKDMVITADKITMLFANEQVIASYKCSEPLELNKEYDVTTLDCKDEQGEDPFADTKALIGQDQEAPMEFGEDYLLVKNDDQEIKFNRESDEGCTCAKKGLRDAF</sequence>
<dbReference type="OrthoDB" id="201399at2759"/>
<dbReference type="EMBL" id="LXWW01000022">
    <property type="protein sequence ID" value="OAO17646.1"/>
    <property type="molecule type" value="Genomic_DNA"/>
</dbReference>
<dbReference type="AlphaFoldDB" id="A0A196SN24"/>
<proteinExistence type="predicted"/>
<evidence type="ECO:0000313" key="3">
    <source>
        <dbReference type="Proteomes" id="UP000078348"/>
    </source>
</evidence>